<evidence type="ECO:0000256" key="3">
    <source>
        <dbReference type="ARBA" id="ARBA00023157"/>
    </source>
</evidence>
<dbReference type="InterPro" id="IPR000866">
    <property type="entry name" value="AhpC/TSA"/>
</dbReference>
<dbReference type="InterPro" id="IPR050553">
    <property type="entry name" value="Thioredoxin_ResA/DsbE_sf"/>
</dbReference>
<keyword evidence="3" id="KW-1015">Disulfide bond</keyword>
<dbReference type="Proteomes" id="UP001141933">
    <property type="component" value="Unassembled WGS sequence"/>
</dbReference>
<feature type="signal peptide" evidence="5">
    <location>
        <begin position="1"/>
        <end position="19"/>
    </location>
</feature>
<dbReference type="RefSeq" id="WP_178266043.1">
    <property type="nucleotide sequence ID" value="NZ_JAPZVM010000003.1"/>
</dbReference>
<dbReference type="InterPro" id="IPR013766">
    <property type="entry name" value="Thioredoxin_domain"/>
</dbReference>
<gene>
    <name evidence="7" type="ORF">O6P32_05425</name>
</gene>
<dbReference type="PROSITE" id="PS51352">
    <property type="entry name" value="THIOREDOXIN_2"/>
    <property type="match status" value="1"/>
</dbReference>
<keyword evidence="2" id="KW-0201">Cytochrome c-type biogenesis</keyword>
<evidence type="ECO:0000256" key="1">
    <source>
        <dbReference type="ARBA" id="ARBA00004196"/>
    </source>
</evidence>
<dbReference type="PROSITE" id="PS00194">
    <property type="entry name" value="THIOREDOXIN_1"/>
    <property type="match status" value="1"/>
</dbReference>
<evidence type="ECO:0000313" key="7">
    <source>
        <dbReference type="EMBL" id="MCZ8372152.1"/>
    </source>
</evidence>
<accession>A0ABT4PGH5</accession>
<name>A0ABT4PGH5_9BACT</name>
<dbReference type="CDD" id="cd02966">
    <property type="entry name" value="TlpA_like_family"/>
    <property type="match status" value="1"/>
</dbReference>
<dbReference type="InterPro" id="IPR017937">
    <property type="entry name" value="Thioredoxin_CS"/>
</dbReference>
<evidence type="ECO:0000256" key="4">
    <source>
        <dbReference type="ARBA" id="ARBA00023284"/>
    </source>
</evidence>
<sequence>MKKVVCMLCLCMTVLFAFAQQKNQFTHFDMMGADGKMHNTSEYVGKGNYVLVDFWASWCGPCRAEMPHVKKAYEAFKDKGFDILGVSLDNKEEAWKGAIKQMELNWNHVSDLKGWKCEGAVMYGVRSIPYTMLIGPDGSVVATNLRGQALYNKLEELLGAEKK</sequence>
<reference evidence="7" key="1">
    <citation type="submission" date="2022-12" db="EMBL/GenBank/DDBJ databases">
        <title>Phocaeicola acetigenes sp. nov., isolated feces from a healthy human.</title>
        <authorList>
            <person name="Do H."/>
            <person name="Ha Y.B."/>
            <person name="Kim J.-S."/>
            <person name="Suh M.K."/>
            <person name="Kim H.S."/>
            <person name="Lee J.-S."/>
        </authorList>
    </citation>
    <scope>NUCLEOTIDE SEQUENCE</scope>
    <source>
        <strain evidence="7">KGMB11183</strain>
    </source>
</reference>
<organism evidence="7 8">
    <name type="scientific">Phocaeicola acetigenes</name>
    <dbReference type="NCBI Taxonomy" id="3016083"/>
    <lineage>
        <taxon>Bacteria</taxon>
        <taxon>Pseudomonadati</taxon>
        <taxon>Bacteroidota</taxon>
        <taxon>Bacteroidia</taxon>
        <taxon>Bacteroidales</taxon>
        <taxon>Bacteroidaceae</taxon>
        <taxon>Phocaeicola</taxon>
    </lineage>
</organism>
<protein>
    <submittedName>
        <fullName evidence="7">TlpA disulfide reductase family protein</fullName>
    </submittedName>
</protein>
<keyword evidence="8" id="KW-1185">Reference proteome</keyword>
<dbReference type="Pfam" id="PF00578">
    <property type="entry name" value="AhpC-TSA"/>
    <property type="match status" value="1"/>
</dbReference>
<dbReference type="PANTHER" id="PTHR42852:SF6">
    <property type="entry name" value="THIOL:DISULFIDE INTERCHANGE PROTEIN DSBE"/>
    <property type="match status" value="1"/>
</dbReference>
<dbReference type="PANTHER" id="PTHR42852">
    <property type="entry name" value="THIOL:DISULFIDE INTERCHANGE PROTEIN DSBE"/>
    <property type="match status" value="1"/>
</dbReference>
<evidence type="ECO:0000259" key="6">
    <source>
        <dbReference type="PROSITE" id="PS51352"/>
    </source>
</evidence>
<evidence type="ECO:0000256" key="2">
    <source>
        <dbReference type="ARBA" id="ARBA00022748"/>
    </source>
</evidence>
<evidence type="ECO:0000256" key="5">
    <source>
        <dbReference type="SAM" id="SignalP"/>
    </source>
</evidence>
<dbReference type="InterPro" id="IPR036249">
    <property type="entry name" value="Thioredoxin-like_sf"/>
</dbReference>
<evidence type="ECO:0000313" key="8">
    <source>
        <dbReference type="Proteomes" id="UP001141933"/>
    </source>
</evidence>
<feature type="domain" description="Thioredoxin" evidence="6">
    <location>
        <begin position="19"/>
        <end position="163"/>
    </location>
</feature>
<comment type="subcellular location">
    <subcellularLocation>
        <location evidence="1">Cell envelope</location>
    </subcellularLocation>
</comment>
<dbReference type="Gene3D" id="3.40.30.10">
    <property type="entry name" value="Glutaredoxin"/>
    <property type="match status" value="1"/>
</dbReference>
<keyword evidence="5" id="KW-0732">Signal</keyword>
<dbReference type="EMBL" id="JAPZVM010000003">
    <property type="protein sequence ID" value="MCZ8372152.1"/>
    <property type="molecule type" value="Genomic_DNA"/>
</dbReference>
<comment type="caution">
    <text evidence="7">The sequence shown here is derived from an EMBL/GenBank/DDBJ whole genome shotgun (WGS) entry which is preliminary data.</text>
</comment>
<feature type="chain" id="PRO_5047019508" evidence="5">
    <location>
        <begin position="20"/>
        <end position="163"/>
    </location>
</feature>
<keyword evidence="4" id="KW-0676">Redox-active center</keyword>
<proteinExistence type="predicted"/>
<dbReference type="SUPFAM" id="SSF52833">
    <property type="entry name" value="Thioredoxin-like"/>
    <property type="match status" value="1"/>
</dbReference>